<feature type="transmembrane region" description="Helical" evidence="7">
    <location>
        <begin position="194"/>
        <end position="212"/>
    </location>
</feature>
<name>A0ABM1C2B4_LIMPO</name>
<keyword evidence="9" id="KW-1185">Reference proteome</keyword>
<dbReference type="InterPro" id="IPR005828">
    <property type="entry name" value="MFS_sugar_transport-like"/>
</dbReference>
<dbReference type="PANTHER" id="PTHR23511">
    <property type="entry name" value="SYNAPTIC VESICLE GLYCOPROTEIN 2"/>
    <property type="match status" value="1"/>
</dbReference>
<evidence type="ECO:0000313" key="10">
    <source>
        <dbReference type="RefSeq" id="XP_013792964.1"/>
    </source>
</evidence>
<dbReference type="PANTHER" id="PTHR23511:SF5">
    <property type="entry name" value="MAJOR FACILITATOR-TYPE TRANSPORTER HXNZ-RELATED"/>
    <property type="match status" value="1"/>
</dbReference>
<dbReference type="InterPro" id="IPR036259">
    <property type="entry name" value="MFS_trans_sf"/>
</dbReference>
<feature type="transmembrane region" description="Helical" evidence="7">
    <location>
        <begin position="45"/>
        <end position="63"/>
    </location>
</feature>
<dbReference type="Proteomes" id="UP000694941">
    <property type="component" value="Unplaced"/>
</dbReference>
<comment type="subcellular location">
    <subcellularLocation>
        <location evidence="1">Membrane</location>
        <topology evidence="1">Multi-pass membrane protein</topology>
    </subcellularLocation>
</comment>
<protein>
    <submittedName>
        <fullName evidence="10">Synaptic vesicle 2-related protein-like</fullName>
    </submittedName>
</protein>
<sequence length="269" mass="30047">MVLYMEFLPTKRRGQATISLGIFWGVGSLLVVLISMTVMETTNSWRIVLLVAVIPVAIFLVLSKGYPESARHMLVSGKVKEAEKVLSNMAATNKKSLPAGKLVPSPVGLEKGSVINLIKDQKQLFIILSYAWISLTFTYYGITLLSPEVILHGGLSFNASQPEETEMQNTTVNTSLSHNYLPCKPFTILDYLNLLWITAAELPGIVLSWFLVERFFRRRLMLLFFLVYAASVSLLLVDNLPTAISLILLFVGRTSVMGCFQIYVLYTLE</sequence>
<organism evidence="9 10">
    <name type="scientific">Limulus polyphemus</name>
    <name type="common">Atlantic horseshoe crab</name>
    <dbReference type="NCBI Taxonomy" id="6850"/>
    <lineage>
        <taxon>Eukaryota</taxon>
        <taxon>Metazoa</taxon>
        <taxon>Ecdysozoa</taxon>
        <taxon>Arthropoda</taxon>
        <taxon>Chelicerata</taxon>
        <taxon>Merostomata</taxon>
        <taxon>Xiphosura</taxon>
        <taxon>Limulidae</taxon>
        <taxon>Limulus</taxon>
    </lineage>
</organism>
<evidence type="ECO:0000256" key="3">
    <source>
        <dbReference type="ARBA" id="ARBA00022448"/>
    </source>
</evidence>
<evidence type="ECO:0000256" key="1">
    <source>
        <dbReference type="ARBA" id="ARBA00004141"/>
    </source>
</evidence>
<evidence type="ECO:0000256" key="5">
    <source>
        <dbReference type="ARBA" id="ARBA00022989"/>
    </source>
</evidence>
<evidence type="ECO:0000256" key="4">
    <source>
        <dbReference type="ARBA" id="ARBA00022692"/>
    </source>
</evidence>
<dbReference type="PROSITE" id="PS50850">
    <property type="entry name" value="MFS"/>
    <property type="match status" value="1"/>
</dbReference>
<evidence type="ECO:0000313" key="9">
    <source>
        <dbReference type="Proteomes" id="UP000694941"/>
    </source>
</evidence>
<feature type="transmembrane region" description="Helical" evidence="7">
    <location>
        <begin position="124"/>
        <end position="142"/>
    </location>
</feature>
<dbReference type="RefSeq" id="XP_013792964.1">
    <property type="nucleotide sequence ID" value="XM_013937510.1"/>
</dbReference>
<evidence type="ECO:0000259" key="8">
    <source>
        <dbReference type="PROSITE" id="PS50850"/>
    </source>
</evidence>
<gene>
    <name evidence="10" type="primary">LOC106476893</name>
</gene>
<feature type="domain" description="Major facilitator superfamily (MFS) profile" evidence="8">
    <location>
        <begin position="1"/>
        <end position="269"/>
    </location>
</feature>
<dbReference type="Pfam" id="PF00083">
    <property type="entry name" value="Sugar_tr"/>
    <property type="match status" value="1"/>
</dbReference>
<keyword evidence="4 7" id="KW-0812">Transmembrane</keyword>
<evidence type="ECO:0000256" key="7">
    <source>
        <dbReference type="SAM" id="Phobius"/>
    </source>
</evidence>
<dbReference type="SUPFAM" id="SSF103473">
    <property type="entry name" value="MFS general substrate transporter"/>
    <property type="match status" value="1"/>
</dbReference>
<keyword evidence="5 7" id="KW-1133">Transmembrane helix</keyword>
<accession>A0ABM1C2B4</accession>
<comment type="similarity">
    <text evidence="2">Belongs to the major facilitator superfamily.</text>
</comment>
<feature type="transmembrane region" description="Helical" evidence="7">
    <location>
        <begin position="243"/>
        <end position="266"/>
    </location>
</feature>
<keyword evidence="6 7" id="KW-0472">Membrane</keyword>
<reference evidence="10" key="1">
    <citation type="submission" date="2025-08" db="UniProtKB">
        <authorList>
            <consortium name="RefSeq"/>
        </authorList>
    </citation>
    <scope>IDENTIFICATION</scope>
    <source>
        <tissue evidence="10">Muscle</tissue>
    </source>
</reference>
<feature type="transmembrane region" description="Helical" evidence="7">
    <location>
        <begin position="20"/>
        <end position="39"/>
    </location>
</feature>
<evidence type="ECO:0000256" key="2">
    <source>
        <dbReference type="ARBA" id="ARBA00008335"/>
    </source>
</evidence>
<feature type="transmembrane region" description="Helical" evidence="7">
    <location>
        <begin position="219"/>
        <end position="237"/>
    </location>
</feature>
<proteinExistence type="inferred from homology"/>
<dbReference type="GeneID" id="106476893"/>
<evidence type="ECO:0000256" key="6">
    <source>
        <dbReference type="ARBA" id="ARBA00023136"/>
    </source>
</evidence>
<keyword evidence="3" id="KW-0813">Transport</keyword>
<dbReference type="Gene3D" id="1.20.1250.20">
    <property type="entry name" value="MFS general substrate transporter like domains"/>
    <property type="match status" value="1"/>
</dbReference>
<dbReference type="InterPro" id="IPR020846">
    <property type="entry name" value="MFS_dom"/>
</dbReference>
<feature type="non-terminal residue" evidence="10">
    <location>
        <position position="269"/>
    </location>
</feature>